<dbReference type="Proteomes" id="UP000320547">
    <property type="component" value="Unassembled WGS sequence"/>
</dbReference>
<dbReference type="EMBL" id="VLLK01000001">
    <property type="protein sequence ID" value="TWJ08647.1"/>
    <property type="molecule type" value="Genomic_DNA"/>
</dbReference>
<sequence>MIERMGVPSDPVRLLAPVSTNRSIAIAYESGANHFGICRSRQPRDAAHG</sequence>
<organism evidence="1 2">
    <name type="scientific">Altererythrobacter ishigakiensis</name>
    <dbReference type="NCBI Taxonomy" id="476157"/>
    <lineage>
        <taxon>Bacteria</taxon>
        <taxon>Pseudomonadati</taxon>
        <taxon>Pseudomonadota</taxon>
        <taxon>Alphaproteobacteria</taxon>
        <taxon>Sphingomonadales</taxon>
        <taxon>Erythrobacteraceae</taxon>
        <taxon>Altererythrobacter</taxon>
    </lineage>
</organism>
<comment type="caution">
    <text evidence="1">The sequence shown here is derived from an EMBL/GenBank/DDBJ whole genome shotgun (WGS) entry which is preliminary data.</text>
</comment>
<evidence type="ECO:0000313" key="1">
    <source>
        <dbReference type="EMBL" id="TWJ08647.1"/>
    </source>
</evidence>
<reference evidence="1 2" key="1">
    <citation type="submission" date="2019-07" db="EMBL/GenBank/DDBJ databases">
        <title>Genomic Encyclopedia of Archaeal and Bacterial Type Strains, Phase II (KMG-II): from individual species to whole genera.</title>
        <authorList>
            <person name="Goeker M."/>
        </authorList>
    </citation>
    <scope>NUCLEOTIDE SEQUENCE [LARGE SCALE GENOMIC DNA]</scope>
    <source>
        <strain evidence="1 2">ATCC BAA-2084</strain>
    </source>
</reference>
<evidence type="ECO:0000313" key="2">
    <source>
        <dbReference type="Proteomes" id="UP000320547"/>
    </source>
</evidence>
<protein>
    <submittedName>
        <fullName evidence="1">Uncharacterized protein</fullName>
    </submittedName>
</protein>
<proteinExistence type="predicted"/>
<name>A0A562USS0_9SPHN</name>
<accession>A0A562USS0</accession>
<gene>
    <name evidence="1" type="ORF">JN10_0262</name>
</gene>
<keyword evidence="2" id="KW-1185">Reference proteome</keyword>
<dbReference type="AlphaFoldDB" id="A0A562USS0"/>